<dbReference type="Gene3D" id="3.40.1090.10">
    <property type="entry name" value="Cytosolic phospholipase A2 catalytic domain"/>
    <property type="match status" value="1"/>
</dbReference>
<feature type="domain" description="PNPLA" evidence="6">
    <location>
        <begin position="1211"/>
        <end position="1402"/>
    </location>
</feature>
<keyword evidence="4" id="KW-0442">Lipid degradation</keyword>
<dbReference type="GO" id="GO:0016042">
    <property type="term" value="P:lipid catabolic process"/>
    <property type="evidence" value="ECO:0007669"/>
    <property type="project" value="UniProtKB-UniRule"/>
</dbReference>
<dbReference type="Proteomes" id="UP000663832">
    <property type="component" value="Unassembled WGS sequence"/>
</dbReference>
<dbReference type="Proteomes" id="UP000663877">
    <property type="component" value="Unassembled WGS sequence"/>
</dbReference>
<dbReference type="SUPFAM" id="SSF48452">
    <property type="entry name" value="TPR-like"/>
    <property type="match status" value="1"/>
</dbReference>
<dbReference type="InterPro" id="IPR011990">
    <property type="entry name" value="TPR-like_helical_dom_sf"/>
</dbReference>
<evidence type="ECO:0000313" key="9">
    <source>
        <dbReference type="Proteomes" id="UP000663832"/>
    </source>
</evidence>
<evidence type="ECO:0000256" key="4">
    <source>
        <dbReference type="PROSITE-ProRule" id="PRU01161"/>
    </source>
</evidence>
<feature type="active site" description="Nucleophile" evidence="4">
    <location>
        <position position="1249"/>
    </location>
</feature>
<dbReference type="InterPro" id="IPR002641">
    <property type="entry name" value="PNPLA_dom"/>
</dbReference>
<feature type="short sequence motif" description="GXGXXG" evidence="4">
    <location>
        <begin position="1215"/>
        <end position="1220"/>
    </location>
</feature>
<feature type="repeat" description="TPR" evidence="3">
    <location>
        <begin position="1132"/>
        <end position="1165"/>
    </location>
</feature>
<dbReference type="PANTHER" id="PTHR32176">
    <property type="entry name" value="XYLOSE ISOMERASE"/>
    <property type="match status" value="1"/>
</dbReference>
<proteinExistence type="inferred from homology"/>
<dbReference type="PROSITE" id="PS51635">
    <property type="entry name" value="PNPLA"/>
    <property type="match status" value="1"/>
</dbReference>
<name>A0A815HU17_9BILA</name>
<evidence type="ECO:0000256" key="1">
    <source>
        <dbReference type="ARBA" id="ARBA00010240"/>
    </source>
</evidence>
<feature type="short sequence motif" description="GXSXG" evidence="4">
    <location>
        <begin position="1247"/>
        <end position="1251"/>
    </location>
</feature>
<dbReference type="InterPro" id="IPR036869">
    <property type="entry name" value="J_dom_sf"/>
</dbReference>
<dbReference type="GO" id="GO:0047372">
    <property type="term" value="F:monoacylglycerol lipase activity"/>
    <property type="evidence" value="ECO:0007669"/>
    <property type="project" value="TreeGrafter"/>
</dbReference>
<keyword evidence="4" id="KW-0378">Hydrolase</keyword>
<keyword evidence="3" id="KW-0802">TPR repeat</keyword>
<comment type="similarity">
    <text evidence="1">Belongs to the patatin family.</text>
</comment>
<accession>A0A815HU17</accession>
<dbReference type="OrthoDB" id="630895at2759"/>
<evidence type="ECO:0000256" key="2">
    <source>
        <dbReference type="ARBA" id="ARBA00023098"/>
    </source>
</evidence>
<dbReference type="PANTHER" id="PTHR32176:SF92">
    <property type="entry name" value="XYLOSE ISOMERASE"/>
    <property type="match status" value="1"/>
</dbReference>
<feature type="active site" description="Proton acceptor" evidence="4">
    <location>
        <position position="1389"/>
    </location>
</feature>
<keyword evidence="5" id="KW-0472">Membrane</keyword>
<evidence type="ECO:0000256" key="3">
    <source>
        <dbReference type="PROSITE-ProRule" id="PRU00339"/>
    </source>
</evidence>
<feature type="short sequence motif" description="DGA/G" evidence="4">
    <location>
        <begin position="1389"/>
        <end position="1391"/>
    </location>
</feature>
<reference evidence="8" key="1">
    <citation type="submission" date="2021-02" db="EMBL/GenBank/DDBJ databases">
        <authorList>
            <person name="Nowell W R."/>
        </authorList>
    </citation>
    <scope>NUCLEOTIDE SEQUENCE</scope>
</reference>
<dbReference type="EMBL" id="CAJNOM010000240">
    <property type="protein sequence ID" value="CAF1272848.1"/>
    <property type="molecule type" value="Genomic_DNA"/>
</dbReference>
<evidence type="ECO:0000259" key="6">
    <source>
        <dbReference type="PROSITE" id="PS51635"/>
    </source>
</evidence>
<keyword evidence="2 4" id="KW-0443">Lipid metabolism</keyword>
<dbReference type="EMBL" id="CAJNOI010000886">
    <property type="protein sequence ID" value="CAF1358592.1"/>
    <property type="molecule type" value="Genomic_DNA"/>
</dbReference>
<organism evidence="8 10">
    <name type="scientific">Adineta steineri</name>
    <dbReference type="NCBI Taxonomy" id="433720"/>
    <lineage>
        <taxon>Eukaryota</taxon>
        <taxon>Metazoa</taxon>
        <taxon>Spiralia</taxon>
        <taxon>Gnathifera</taxon>
        <taxon>Rotifera</taxon>
        <taxon>Eurotatoria</taxon>
        <taxon>Bdelloidea</taxon>
        <taxon>Adinetida</taxon>
        <taxon>Adinetidae</taxon>
        <taxon>Adineta</taxon>
    </lineage>
</organism>
<sequence length="1528" mass="173044">MNSELINLFQQTDYAIVTVSSTENIEKIFKNVLQFIQDNLEGEDEAQFNQAKYQYHLKKSKYLLSIGKQAESKREENLSIRYKSKLQAVQQSLTTDSVTVQPIESEIFGDSIHSQHSALSYATIAVRECSTKLKQVCLLYPNMESVMTNIEALTDKFIVDKIQSYEDYNVVDAAASHMRLILIELKNQITTTTSTVYQQTITSDHVSNNTNSKIACLAGAFCIAVDKCLVEYRRTLCHFVLSQRSNIMKILFSNVPVTQERINSHARKLSLVFHPDKAEEGDKIDFREAFDCIALCKQKLLDELTQNGSISDYELVTRHQVEGKRLWTVARDYSRARNGSWNTLVHLRGDGLKSHTDQDLQQHQISHALLAYEQYRAAAITLGNGGTVEERCEMRRMMAISLYTGEQLLQAQIYTIAAMHILVQNTGRAEAEKLNELQRLLEKIRSPKFSSRTASKDLTTVIPPASQSSNSRELVSVNVGRFSALQVQAYIKNELRDVVLQQCLVTCREKQVKTSEELILTAKRKAGLHRTAGVALQAGSVVTAGGMVLAGFNNTITAIVAGSVLGPPGVILAIGTGVGLVIGSLILGRNIFSTGSALLQEPTTREKLNNKLSLALKHYKAQSYGAFLDELATDYLPDCSLVRIEQDGKTIRIDLNPQEIIQKLLKHEFRPDGIAYLLNLIGEALLNKPALMHKTKDFSSLRQPLFSTMNELAIKCFSEVFSENSSLLDRAKELDRQVKKKSLEDDEIKFYTRIKESIASQYSSYVYSIPQEYFADALRTPYTTRLRELGDIARLNFAIVNIIIGGTDNFEQSQEAVLEVKRQQALTAHNQFFMISNTLIQVIDDLLLAFGLIPKPLVDKDILALEDNAVFENIRKVVVNSTIIKCESVNTVSNISQLLKLLAALSNYTTVVSQEEFIQKVQELLEKRNEDENFKTNAIRLLKADGVRNLKDWRMCYFLEENWISKTAHIPFLSEIFNMKIYSSSMVIHPTNGRLFVAQDFPHTNPPVQSAVFVVLAKNNTDIIGVIKTIDLNINSLHNELDITGTNQKKIEILQRIATHHRLNAEYFEKIHRLQALTHWHEAKKSYTKILELDSNNLDASLGFGRSLCMLSKLERAEKFLRRTLTKHSDSAEGWYLLALTKRRLHLYDKANYFVQKALENDPSNSDAGNELKIINALQLQKISERLELYSNMTLSHKAISINSSSDYNVLAIDGGGIRGIMPALWLAELERRTKRSIASLFHMIAGVSTGAIVAAGLCAPNDENPTEPRYKAVDIVKLYASRSNEIFQRRQSWVSNYWNRVSQDVKYTDSGRQDLFSGYFGNIRLSHVLTELVIPAVKSDSRETYLFNRRDSRDNTHRDRFLHEVLMCTTAAPTYFKPYVLGDSYFVDGGVQMNNPAAAAYKECIRYGIDSKNIFMLSLGTGDFVPDPLHPGASRHLLFYLSHRKEILNMILDGPQHNIDVQMASLLEEKYQRWQVWFDKPIELDNTEKSSIEWLFESARAYFEEMDAYDNGKRLGLLLDRLKGDMH</sequence>
<dbReference type="InterPro" id="IPR016035">
    <property type="entry name" value="Acyl_Trfase/lysoPLipase"/>
</dbReference>
<evidence type="ECO:0000313" key="8">
    <source>
        <dbReference type="EMBL" id="CAF1358592.1"/>
    </source>
</evidence>
<feature type="transmembrane region" description="Helical" evidence="5">
    <location>
        <begin position="564"/>
        <end position="587"/>
    </location>
</feature>
<dbReference type="SUPFAM" id="SSF52151">
    <property type="entry name" value="FabD/lysophospholipase-like"/>
    <property type="match status" value="1"/>
</dbReference>
<keyword evidence="5" id="KW-1133">Transmembrane helix</keyword>
<feature type="transmembrane region" description="Helical" evidence="5">
    <location>
        <begin position="532"/>
        <end position="552"/>
    </location>
</feature>
<dbReference type="Pfam" id="PF01734">
    <property type="entry name" value="Patatin"/>
    <property type="match status" value="1"/>
</dbReference>
<dbReference type="InterPro" id="IPR019734">
    <property type="entry name" value="TPR_rpt"/>
</dbReference>
<dbReference type="GO" id="GO:0004620">
    <property type="term" value="F:phospholipase activity"/>
    <property type="evidence" value="ECO:0007669"/>
    <property type="project" value="TreeGrafter"/>
</dbReference>
<dbReference type="SMART" id="SM00028">
    <property type="entry name" value="TPR"/>
    <property type="match status" value="3"/>
</dbReference>
<dbReference type="Gene3D" id="1.25.40.10">
    <property type="entry name" value="Tetratricopeptide repeat domain"/>
    <property type="match status" value="1"/>
</dbReference>
<evidence type="ECO:0000313" key="7">
    <source>
        <dbReference type="EMBL" id="CAF1272848.1"/>
    </source>
</evidence>
<dbReference type="CDD" id="cd07199">
    <property type="entry name" value="Pat17_PNPLA8_PNPLA9_like"/>
    <property type="match status" value="1"/>
</dbReference>
<dbReference type="SUPFAM" id="SSF46565">
    <property type="entry name" value="Chaperone J-domain"/>
    <property type="match status" value="1"/>
</dbReference>
<evidence type="ECO:0000256" key="5">
    <source>
        <dbReference type="SAM" id="Phobius"/>
    </source>
</evidence>
<evidence type="ECO:0000313" key="10">
    <source>
        <dbReference type="Proteomes" id="UP000663877"/>
    </source>
</evidence>
<protein>
    <recommendedName>
        <fullName evidence="6">PNPLA domain-containing protein</fullName>
    </recommendedName>
</protein>
<keyword evidence="9" id="KW-1185">Reference proteome</keyword>
<gene>
    <name evidence="8" type="ORF">BJG266_LOCUS35365</name>
    <name evidence="7" type="ORF">QVE165_LOCUS29694</name>
</gene>
<keyword evidence="5" id="KW-0812">Transmembrane</keyword>
<comment type="caution">
    <text evidence="8">The sequence shown here is derived from an EMBL/GenBank/DDBJ whole genome shotgun (WGS) entry which is preliminary data.</text>
</comment>
<dbReference type="PROSITE" id="PS50005">
    <property type="entry name" value="TPR"/>
    <property type="match status" value="1"/>
</dbReference>